<keyword evidence="3 11" id="KW-0813">Transport</keyword>
<evidence type="ECO:0000256" key="2">
    <source>
        <dbReference type="ARBA" id="ARBA00006375"/>
    </source>
</evidence>
<dbReference type="InterPro" id="IPR002067">
    <property type="entry name" value="MCP"/>
</dbReference>
<keyword evidence="8" id="KW-0496">Mitochondrion</keyword>
<organism evidence="12">
    <name type="scientific">Arcella intermedia</name>
    <dbReference type="NCBI Taxonomy" id="1963864"/>
    <lineage>
        <taxon>Eukaryota</taxon>
        <taxon>Amoebozoa</taxon>
        <taxon>Tubulinea</taxon>
        <taxon>Elardia</taxon>
        <taxon>Arcellinida</taxon>
        <taxon>Sphaerothecina</taxon>
        <taxon>Arcellidae</taxon>
        <taxon>Arcella</taxon>
    </lineage>
</organism>
<dbReference type="AlphaFoldDB" id="A0A6B2LC97"/>
<keyword evidence="9 10" id="KW-0472">Membrane</keyword>
<feature type="repeat" description="Solcar" evidence="10">
    <location>
        <begin position="193"/>
        <end position="282"/>
    </location>
</feature>
<dbReference type="PROSITE" id="PS50920">
    <property type="entry name" value="SOLCAR"/>
    <property type="match status" value="3"/>
</dbReference>
<feature type="repeat" description="Solcar" evidence="10">
    <location>
        <begin position="99"/>
        <end position="183"/>
    </location>
</feature>
<evidence type="ECO:0000256" key="10">
    <source>
        <dbReference type="PROSITE-ProRule" id="PRU00282"/>
    </source>
</evidence>
<evidence type="ECO:0000256" key="4">
    <source>
        <dbReference type="ARBA" id="ARBA00022692"/>
    </source>
</evidence>
<evidence type="ECO:0000256" key="7">
    <source>
        <dbReference type="ARBA" id="ARBA00022989"/>
    </source>
</evidence>
<dbReference type="GO" id="GO:1990544">
    <property type="term" value="P:mitochondrial ATP transmembrane transport"/>
    <property type="evidence" value="ECO:0007669"/>
    <property type="project" value="InterPro"/>
</dbReference>
<dbReference type="GO" id="GO:0005471">
    <property type="term" value="F:ATP:ADP antiporter activity"/>
    <property type="evidence" value="ECO:0007669"/>
    <property type="project" value="InterPro"/>
</dbReference>
<dbReference type="GO" id="GO:0005743">
    <property type="term" value="C:mitochondrial inner membrane"/>
    <property type="evidence" value="ECO:0007669"/>
    <property type="project" value="UniProtKB-SubCell"/>
</dbReference>
<evidence type="ECO:0000313" key="12">
    <source>
        <dbReference type="EMBL" id="NDV34682.1"/>
    </source>
</evidence>
<dbReference type="PANTHER" id="PTHR46356">
    <property type="entry name" value="MITOCHONDRIAL 2-OXODICARBOXYLATE CARRIER"/>
    <property type="match status" value="1"/>
</dbReference>
<keyword evidence="6" id="KW-0999">Mitochondrion inner membrane</keyword>
<accession>A0A6B2LC97</accession>
<dbReference type="InterPro" id="IPR018108">
    <property type="entry name" value="MCP_transmembrane"/>
</dbReference>
<reference evidence="12" key="1">
    <citation type="journal article" date="2020" name="J. Eukaryot. Microbiol.">
        <title>De novo Sequencing, Assembly and Annotation of the Transcriptome for the Free-Living Testate Amoeba Arcella intermedia.</title>
        <authorList>
            <person name="Ribeiro G.M."/>
            <person name="Porfirio-Sousa A.L."/>
            <person name="Maurer-Alcala X.X."/>
            <person name="Katz L.A."/>
            <person name="Lahr D.J.G."/>
        </authorList>
    </citation>
    <scope>NUCLEOTIDE SEQUENCE</scope>
</reference>
<evidence type="ECO:0000256" key="1">
    <source>
        <dbReference type="ARBA" id="ARBA00004448"/>
    </source>
</evidence>
<comment type="subcellular location">
    <subcellularLocation>
        <location evidence="1">Mitochondrion inner membrane</location>
        <topology evidence="1">Multi-pass membrane protein</topology>
    </subcellularLocation>
</comment>
<evidence type="ECO:0000256" key="6">
    <source>
        <dbReference type="ARBA" id="ARBA00022792"/>
    </source>
</evidence>
<dbReference type="EMBL" id="GIBP01005713">
    <property type="protein sequence ID" value="NDV34682.1"/>
    <property type="molecule type" value="Transcribed_RNA"/>
</dbReference>
<dbReference type="InterPro" id="IPR002113">
    <property type="entry name" value="ADT_euk_type"/>
</dbReference>
<proteinExistence type="inferred from homology"/>
<evidence type="ECO:0000256" key="8">
    <source>
        <dbReference type="ARBA" id="ARBA00023128"/>
    </source>
</evidence>
<dbReference type="SUPFAM" id="SSF103506">
    <property type="entry name" value="Mitochondrial carrier"/>
    <property type="match status" value="1"/>
</dbReference>
<evidence type="ECO:0000256" key="9">
    <source>
        <dbReference type="ARBA" id="ARBA00023136"/>
    </source>
</evidence>
<evidence type="ECO:0000256" key="3">
    <source>
        <dbReference type="ARBA" id="ARBA00022448"/>
    </source>
</evidence>
<dbReference type="PANTHER" id="PTHR46356:SF1">
    <property type="entry name" value="MITOCHONDRIAL 2-OXODICARBOXYLATE CARRIER"/>
    <property type="match status" value="1"/>
</dbReference>
<name>A0A6B2LC97_9EUKA</name>
<protein>
    <submittedName>
        <fullName evidence="12">Uncharacterized protein</fullName>
    </submittedName>
</protein>
<dbReference type="Gene3D" id="1.50.40.10">
    <property type="entry name" value="Mitochondrial carrier domain"/>
    <property type="match status" value="1"/>
</dbReference>
<keyword evidence="7" id="KW-1133">Transmembrane helix</keyword>
<evidence type="ECO:0000256" key="5">
    <source>
        <dbReference type="ARBA" id="ARBA00022737"/>
    </source>
</evidence>
<dbReference type="InterPro" id="IPR051752">
    <property type="entry name" value="Mito_2-oxodicarb_carrier"/>
</dbReference>
<feature type="repeat" description="Solcar" evidence="10">
    <location>
        <begin position="1"/>
        <end position="91"/>
    </location>
</feature>
<evidence type="ECO:0000256" key="11">
    <source>
        <dbReference type="RuleBase" id="RU000488"/>
    </source>
</evidence>
<dbReference type="PRINTS" id="PR00926">
    <property type="entry name" value="MITOCARRIER"/>
</dbReference>
<comment type="similarity">
    <text evidence="2 11">Belongs to the mitochondrial carrier (TC 2.A.29) family.</text>
</comment>
<keyword evidence="4 10" id="KW-0812">Transmembrane</keyword>
<keyword evidence="5" id="KW-0677">Repeat</keyword>
<dbReference type="Pfam" id="PF00153">
    <property type="entry name" value="Mito_carr"/>
    <property type="match status" value="3"/>
</dbReference>
<dbReference type="PRINTS" id="PR00927">
    <property type="entry name" value="ADPTRNSLCASE"/>
</dbReference>
<dbReference type="GO" id="GO:0140021">
    <property type="term" value="P:mitochondrial ADP transmembrane transport"/>
    <property type="evidence" value="ECO:0007669"/>
    <property type="project" value="InterPro"/>
</dbReference>
<dbReference type="InterPro" id="IPR023395">
    <property type="entry name" value="MCP_dom_sf"/>
</dbReference>
<sequence>MPFSRYVIAGAVAGIAEILCMYPLDMVKTRLQLQRTAADNVRVYNGVVDCFRKIIQQEGFLQLYRGIVAPICAEAPKRAVKFSTNEGYKKLFTYAGLPHNEIKMFSAGLMAGLTEAIFNCPFELLKVRMQAKESQYASTFDAAKTIITKEGISAVFRGLSPQMLRNAIWDSLYFSIIFSMKQRVLPIPKSKTQEQSRNFFAGVVASTVGTTFATPFDCVKSRMQSVMKGQETRWKTVFGTLRIIYREEGGIPACFKGLTPRLLRLAPGGGIMIVAFDLVSSYLGGHRN</sequence>